<feature type="chain" id="PRO_5016803958" evidence="1">
    <location>
        <begin position="24"/>
        <end position="314"/>
    </location>
</feature>
<name>A0A377DRM8_ECOLX</name>
<dbReference type="GO" id="GO:0022857">
    <property type="term" value="F:transmembrane transporter activity"/>
    <property type="evidence" value="ECO:0007669"/>
    <property type="project" value="InterPro"/>
</dbReference>
<dbReference type="Proteomes" id="UP000254429">
    <property type="component" value="Unassembled WGS sequence"/>
</dbReference>
<evidence type="ECO:0000313" key="4">
    <source>
        <dbReference type="Proteomes" id="UP000254429"/>
    </source>
</evidence>
<dbReference type="Gene3D" id="3.40.190.10">
    <property type="entry name" value="Periplasmic binding protein-like II"/>
    <property type="match status" value="1"/>
</dbReference>
<keyword evidence="1" id="KW-0732">Signal</keyword>
<proteinExistence type="predicted"/>
<feature type="signal peptide" evidence="1">
    <location>
        <begin position="1"/>
        <end position="23"/>
    </location>
</feature>
<dbReference type="Gene3D" id="3.40.190.120">
    <property type="entry name" value="Osmoprotection protein (prox), domain 2"/>
    <property type="match status" value="1"/>
</dbReference>
<sequence>MPLLKLWAGSLVMLAAVSLPLQAASPVKVGSKIDTEGALLGNIILQVLESHGVPTVNKVQLGTTPVVRGAITSGELDIYPEYTGNGAFFFKDENDAAWKNAQQGYEKVKKLDSEHNKLIWLTPAPANNTWTIAVRQDVAEKNKLTSLADLSRYLQEGGTFKLAASAEFIERADALPAFEKAYGFKLGQDQLLSLAGGDTAVTIKAAAQQTSGVNAAMAYGTDGPVAALGLQTLSDPQGVQPIYAPAPVVRESVLREYPQMAQWLQPVFASLDAKNIAATECQHCCGRTGCQKSGCRLPETKRVDEVISRDLFPY</sequence>
<dbReference type="EMBL" id="UGFG01000001">
    <property type="protein sequence ID" value="STM38230.1"/>
    <property type="molecule type" value="Genomic_DNA"/>
</dbReference>
<accession>A0A377DRM8</accession>
<protein>
    <submittedName>
        <fullName evidence="3">ABC transporter substrate-binding protein</fullName>
    </submittedName>
</protein>
<evidence type="ECO:0000256" key="1">
    <source>
        <dbReference type="SAM" id="SignalP"/>
    </source>
</evidence>
<gene>
    <name evidence="3" type="primary">opuCC</name>
    <name evidence="3" type="ORF">NCTC8500_01991</name>
</gene>
<organism evidence="3 4">
    <name type="scientific">Escherichia coli</name>
    <dbReference type="NCBI Taxonomy" id="562"/>
    <lineage>
        <taxon>Bacteria</taxon>
        <taxon>Pseudomonadati</taxon>
        <taxon>Pseudomonadota</taxon>
        <taxon>Gammaproteobacteria</taxon>
        <taxon>Enterobacterales</taxon>
        <taxon>Enterobacteriaceae</taxon>
        <taxon>Escherichia</taxon>
    </lineage>
</organism>
<feature type="domain" description="ABC-type glycine betaine transport system substrate-binding" evidence="2">
    <location>
        <begin position="26"/>
        <end position="278"/>
    </location>
</feature>
<evidence type="ECO:0000313" key="3">
    <source>
        <dbReference type="EMBL" id="STM38230.1"/>
    </source>
</evidence>
<dbReference type="InterPro" id="IPR007210">
    <property type="entry name" value="ABC_Gly_betaine_transp_sub-bd"/>
</dbReference>
<evidence type="ECO:0000259" key="2">
    <source>
        <dbReference type="Pfam" id="PF04069"/>
    </source>
</evidence>
<dbReference type="CDD" id="cd13616">
    <property type="entry name" value="PBP2_OsmF"/>
    <property type="match status" value="1"/>
</dbReference>
<dbReference type="AlphaFoldDB" id="A0A377DRM8"/>
<dbReference type="FunFam" id="3.40.190.120:FF:000001">
    <property type="entry name" value="Amine ABC transporter substrate-binding protein"/>
    <property type="match status" value="1"/>
</dbReference>
<dbReference type="GO" id="GO:0043190">
    <property type="term" value="C:ATP-binding cassette (ABC) transporter complex"/>
    <property type="evidence" value="ECO:0007669"/>
    <property type="project" value="InterPro"/>
</dbReference>
<dbReference type="SUPFAM" id="SSF53850">
    <property type="entry name" value="Periplasmic binding protein-like II"/>
    <property type="match status" value="1"/>
</dbReference>
<reference evidence="3 4" key="1">
    <citation type="submission" date="2018-06" db="EMBL/GenBank/DDBJ databases">
        <authorList>
            <consortium name="Pathogen Informatics"/>
            <person name="Doyle S."/>
        </authorList>
    </citation>
    <scope>NUCLEOTIDE SEQUENCE [LARGE SCALE GENOMIC DNA]</scope>
    <source>
        <strain evidence="3 4">NCTC8500</strain>
    </source>
</reference>
<dbReference type="Pfam" id="PF04069">
    <property type="entry name" value="OpuAC"/>
    <property type="match status" value="1"/>
</dbReference>